<dbReference type="NCBIfam" id="NF041832">
    <property type="entry name" value="near_NosP_CTERM"/>
    <property type="match status" value="1"/>
</dbReference>
<evidence type="ECO:0000256" key="7">
    <source>
        <dbReference type="ARBA" id="ARBA00022692"/>
    </source>
</evidence>
<keyword evidence="6" id="KW-0808">Transferase</keyword>
<dbReference type="PROSITE" id="PS50110">
    <property type="entry name" value="RESPONSE_REGULATORY"/>
    <property type="match status" value="1"/>
</dbReference>
<dbReference type="STRING" id="1172194.WQQ_33790"/>
<evidence type="ECO:0000256" key="12">
    <source>
        <dbReference type="ARBA" id="ARBA00023201"/>
    </source>
</evidence>
<dbReference type="GO" id="GO:0009927">
    <property type="term" value="F:histidine phosphotransfer kinase activity"/>
    <property type="evidence" value="ECO:0007669"/>
    <property type="project" value="TreeGrafter"/>
</dbReference>
<feature type="transmembrane region" description="Helical" evidence="15">
    <location>
        <begin position="40"/>
        <end position="58"/>
    </location>
</feature>
<dbReference type="PROSITE" id="PS50112">
    <property type="entry name" value="PAS"/>
    <property type="match status" value="1"/>
</dbReference>
<feature type="transmembrane region" description="Helical" evidence="15">
    <location>
        <begin position="410"/>
        <end position="431"/>
    </location>
</feature>
<dbReference type="InterPro" id="IPR036890">
    <property type="entry name" value="HATPase_C_sf"/>
</dbReference>
<dbReference type="GO" id="GO:0006814">
    <property type="term" value="P:sodium ion transport"/>
    <property type="evidence" value="ECO:0007669"/>
    <property type="project" value="UniProtKB-KW"/>
</dbReference>
<dbReference type="InterPro" id="IPR003594">
    <property type="entry name" value="HATPase_dom"/>
</dbReference>
<dbReference type="FunFam" id="3.30.565.10:FF:000049">
    <property type="entry name" value="Two-component sensor histidine kinase"/>
    <property type="match status" value="1"/>
</dbReference>
<evidence type="ECO:0000256" key="10">
    <source>
        <dbReference type="ARBA" id="ARBA00022989"/>
    </source>
</evidence>
<feature type="transmembrane region" description="Helical" evidence="15">
    <location>
        <begin position="6"/>
        <end position="24"/>
    </location>
</feature>
<dbReference type="PANTHER" id="PTHR43047:SF9">
    <property type="entry name" value="HISTIDINE KINASE"/>
    <property type="match status" value="1"/>
</dbReference>
<dbReference type="SUPFAM" id="SSF52172">
    <property type="entry name" value="CheY-like"/>
    <property type="match status" value="1"/>
</dbReference>
<keyword evidence="9" id="KW-0769">Symport</keyword>
<feature type="domain" description="Response regulatory" evidence="17">
    <location>
        <begin position="1046"/>
        <end position="1161"/>
    </location>
</feature>
<evidence type="ECO:0000256" key="4">
    <source>
        <dbReference type="ARBA" id="ARBA00012438"/>
    </source>
</evidence>
<evidence type="ECO:0000256" key="14">
    <source>
        <dbReference type="SAM" id="Coils"/>
    </source>
</evidence>
<organism evidence="19 20">
    <name type="scientific">Hydrocarboniphaga effusa AP103</name>
    <dbReference type="NCBI Taxonomy" id="1172194"/>
    <lineage>
        <taxon>Bacteria</taxon>
        <taxon>Pseudomonadati</taxon>
        <taxon>Pseudomonadota</taxon>
        <taxon>Gammaproteobacteria</taxon>
        <taxon>Nevskiales</taxon>
        <taxon>Nevskiaceae</taxon>
        <taxon>Hydrocarboniphaga</taxon>
    </lineage>
</organism>
<dbReference type="CDD" id="cd10322">
    <property type="entry name" value="SLC5sbd"/>
    <property type="match status" value="1"/>
</dbReference>
<keyword evidence="10 15" id="KW-1133">Transmembrane helix</keyword>
<protein>
    <recommendedName>
        <fullName evidence="4">histidine kinase</fullName>
        <ecNumber evidence="4">2.7.13.3</ecNumber>
    </recommendedName>
</protein>
<evidence type="ECO:0000313" key="19">
    <source>
        <dbReference type="EMBL" id="EIT69797.1"/>
    </source>
</evidence>
<dbReference type="PATRIC" id="fig|1172194.4.peg.3278"/>
<evidence type="ECO:0000256" key="2">
    <source>
        <dbReference type="ARBA" id="ARBA00004141"/>
    </source>
</evidence>
<comment type="catalytic activity">
    <reaction evidence="1">
        <text>ATP + protein L-histidine = ADP + protein N-phospho-L-histidine.</text>
        <dbReference type="EC" id="2.7.13.3"/>
    </reaction>
</comment>
<keyword evidence="20" id="KW-1185">Reference proteome</keyword>
<dbReference type="InterPro" id="IPR003661">
    <property type="entry name" value="HisK_dim/P_dom"/>
</dbReference>
<dbReference type="Gene3D" id="3.40.50.2300">
    <property type="match status" value="1"/>
</dbReference>
<dbReference type="CDD" id="cd00130">
    <property type="entry name" value="PAS"/>
    <property type="match status" value="1"/>
</dbReference>
<dbReference type="Gene3D" id="1.10.287.130">
    <property type="match status" value="1"/>
</dbReference>
<keyword evidence="14" id="KW-0175">Coiled coil</keyword>
<feature type="coiled-coil region" evidence="14">
    <location>
        <begin position="755"/>
        <end position="806"/>
    </location>
</feature>
<keyword evidence="11 15" id="KW-0472">Membrane</keyword>
<dbReference type="GO" id="GO:0005886">
    <property type="term" value="C:plasma membrane"/>
    <property type="evidence" value="ECO:0007669"/>
    <property type="project" value="TreeGrafter"/>
</dbReference>
<dbReference type="PRINTS" id="PR00344">
    <property type="entry name" value="BCTRLSENSOR"/>
</dbReference>
<keyword evidence="12" id="KW-0915">Sodium</keyword>
<dbReference type="SMART" id="SM00387">
    <property type="entry name" value="HATPase_c"/>
    <property type="match status" value="1"/>
</dbReference>
<dbReference type="Pfam" id="PF00072">
    <property type="entry name" value="Response_reg"/>
    <property type="match status" value="1"/>
</dbReference>
<feature type="transmembrane region" description="Helical" evidence="15">
    <location>
        <begin position="159"/>
        <end position="179"/>
    </location>
</feature>
<dbReference type="Pfam" id="PF12860">
    <property type="entry name" value="PAS_7"/>
    <property type="match status" value="1"/>
</dbReference>
<keyword evidence="12" id="KW-0406">Ion transport</keyword>
<comment type="subcellular location">
    <subcellularLocation>
        <location evidence="2">Membrane</location>
        <topology evidence="2">Multi-pass membrane protein</topology>
    </subcellularLocation>
</comment>
<evidence type="ECO:0000256" key="13">
    <source>
        <dbReference type="PROSITE-ProRule" id="PRU00169"/>
    </source>
</evidence>
<accession>I7ZDK5</accession>
<evidence type="ECO:0000256" key="3">
    <source>
        <dbReference type="ARBA" id="ARBA00006434"/>
    </source>
</evidence>
<dbReference type="InterPro" id="IPR038377">
    <property type="entry name" value="Na/Glc_symporter_sf"/>
</dbReference>
<evidence type="ECO:0000256" key="15">
    <source>
        <dbReference type="SAM" id="Phobius"/>
    </source>
</evidence>
<dbReference type="CDD" id="cd00082">
    <property type="entry name" value="HisKA"/>
    <property type="match status" value="1"/>
</dbReference>
<dbReference type="EMBL" id="AKGD01000002">
    <property type="protein sequence ID" value="EIT69797.1"/>
    <property type="molecule type" value="Genomic_DNA"/>
</dbReference>
<gene>
    <name evidence="19" type="ORF">WQQ_33790</name>
</gene>
<keyword evidence="5 13" id="KW-0597">Phosphoprotein</keyword>
<dbReference type="Gene3D" id="3.30.565.10">
    <property type="entry name" value="Histidine kinase-like ATPase, C-terminal domain"/>
    <property type="match status" value="1"/>
</dbReference>
<dbReference type="InterPro" id="IPR004358">
    <property type="entry name" value="Sig_transdc_His_kin-like_C"/>
</dbReference>
<feature type="transmembrane region" description="Helical" evidence="15">
    <location>
        <begin position="279"/>
        <end position="304"/>
    </location>
</feature>
<dbReference type="SMART" id="SM00091">
    <property type="entry name" value="PAS"/>
    <property type="match status" value="1"/>
</dbReference>
<dbReference type="Pfam" id="PF02518">
    <property type="entry name" value="HATPase_c"/>
    <property type="match status" value="1"/>
</dbReference>
<dbReference type="InterPro" id="IPR018212">
    <property type="entry name" value="Na/solute_symporter_CS"/>
</dbReference>
<dbReference type="Pfam" id="PF00512">
    <property type="entry name" value="HisKA"/>
    <property type="match status" value="1"/>
</dbReference>
<dbReference type="InterPro" id="IPR001734">
    <property type="entry name" value="Na/solute_symporter"/>
</dbReference>
<feature type="domain" description="Histidine kinase" evidence="16">
    <location>
        <begin position="810"/>
        <end position="1024"/>
    </location>
</feature>
<name>I7ZDK5_9GAMM</name>
<feature type="transmembrane region" description="Helical" evidence="15">
    <location>
        <begin position="381"/>
        <end position="398"/>
    </location>
</feature>
<dbReference type="SUPFAM" id="SSF55874">
    <property type="entry name" value="ATPase domain of HSP90 chaperone/DNA topoisomerase II/histidine kinase"/>
    <property type="match status" value="1"/>
</dbReference>
<dbReference type="InterPro" id="IPR005467">
    <property type="entry name" value="His_kinase_dom"/>
</dbReference>
<dbReference type="InterPro" id="IPR000014">
    <property type="entry name" value="PAS"/>
</dbReference>
<dbReference type="GO" id="GO:0015293">
    <property type="term" value="F:symporter activity"/>
    <property type="evidence" value="ECO:0007669"/>
    <property type="project" value="UniProtKB-KW"/>
</dbReference>
<dbReference type="PROSITE" id="PS50283">
    <property type="entry name" value="NA_SOLUT_SYMP_3"/>
    <property type="match status" value="1"/>
</dbReference>
<evidence type="ECO:0000256" key="5">
    <source>
        <dbReference type="ARBA" id="ARBA00022553"/>
    </source>
</evidence>
<dbReference type="SUPFAM" id="SSF47384">
    <property type="entry name" value="Homodimeric domain of signal transducing histidine kinase"/>
    <property type="match status" value="1"/>
</dbReference>
<feature type="transmembrane region" description="Helical" evidence="15">
    <location>
        <begin position="438"/>
        <end position="460"/>
    </location>
</feature>
<keyword evidence="9" id="KW-0813">Transport</keyword>
<proteinExistence type="inferred from homology"/>
<dbReference type="SMART" id="SM00388">
    <property type="entry name" value="HisKA"/>
    <property type="match status" value="1"/>
</dbReference>
<dbReference type="Gene3D" id="1.20.1730.10">
    <property type="entry name" value="Sodium/glucose cotransporter"/>
    <property type="match status" value="1"/>
</dbReference>
<dbReference type="InterPro" id="IPR035965">
    <property type="entry name" value="PAS-like_dom_sf"/>
</dbReference>
<dbReference type="PANTHER" id="PTHR43047">
    <property type="entry name" value="TWO-COMPONENT HISTIDINE PROTEIN KINASE"/>
    <property type="match status" value="1"/>
</dbReference>
<dbReference type="OrthoDB" id="9764438at2"/>
<keyword evidence="12" id="KW-0739">Sodium transport</keyword>
<evidence type="ECO:0000256" key="6">
    <source>
        <dbReference type="ARBA" id="ARBA00022679"/>
    </source>
</evidence>
<dbReference type="PROSITE" id="PS50109">
    <property type="entry name" value="HIS_KIN"/>
    <property type="match status" value="1"/>
</dbReference>
<feature type="transmembrane region" description="Helical" evidence="15">
    <location>
        <begin position="324"/>
        <end position="348"/>
    </location>
</feature>
<dbReference type="PROSITE" id="PS00457">
    <property type="entry name" value="NA_SOLUT_SYMP_2"/>
    <property type="match status" value="1"/>
</dbReference>
<evidence type="ECO:0000259" key="18">
    <source>
        <dbReference type="PROSITE" id="PS50112"/>
    </source>
</evidence>
<dbReference type="InterPro" id="IPR011006">
    <property type="entry name" value="CheY-like_superfamily"/>
</dbReference>
<evidence type="ECO:0000256" key="9">
    <source>
        <dbReference type="ARBA" id="ARBA00022847"/>
    </source>
</evidence>
<feature type="domain" description="PAS" evidence="18">
    <location>
        <begin position="640"/>
        <end position="680"/>
    </location>
</feature>
<evidence type="ECO:0000256" key="1">
    <source>
        <dbReference type="ARBA" id="ARBA00000085"/>
    </source>
</evidence>
<dbReference type="InterPro" id="IPR001789">
    <property type="entry name" value="Sig_transdc_resp-reg_receiver"/>
</dbReference>
<comment type="similarity">
    <text evidence="3">Belongs to the sodium:solute symporter (SSF) (TC 2.A.21) family.</text>
</comment>
<keyword evidence="8" id="KW-0418">Kinase</keyword>
<dbReference type="RefSeq" id="WP_007186318.1">
    <property type="nucleotide sequence ID" value="NZ_AKGD01000002.1"/>
</dbReference>
<comment type="caution">
    <text evidence="19">The sequence shown here is derived from an EMBL/GenBank/DDBJ whole genome shotgun (WGS) entry which is preliminary data.</text>
</comment>
<dbReference type="InterPro" id="IPR036097">
    <property type="entry name" value="HisK_dim/P_sf"/>
</dbReference>
<evidence type="ECO:0000259" key="16">
    <source>
        <dbReference type="PROSITE" id="PS50109"/>
    </source>
</evidence>
<dbReference type="FunFam" id="1.10.287.130:FF:000063">
    <property type="entry name" value="Hybrid sensor histidine kinase/response regulator"/>
    <property type="match status" value="1"/>
</dbReference>
<dbReference type="EC" id="2.7.13.3" evidence="4"/>
<reference evidence="19 20" key="1">
    <citation type="journal article" date="2012" name="J. Bacteriol.">
        <title>Genome Sequence of n-Alkane-Degrading Hydrocarboniphaga effusa Strain AP103T (ATCC BAA-332T).</title>
        <authorList>
            <person name="Chang H.K."/>
            <person name="Zylstra G.J."/>
            <person name="Chae J.C."/>
        </authorList>
    </citation>
    <scope>NUCLEOTIDE SEQUENCE [LARGE SCALE GENOMIC DNA]</scope>
    <source>
        <strain evidence="19 20">AP103</strain>
    </source>
</reference>
<feature type="transmembrane region" description="Helical" evidence="15">
    <location>
        <begin position="70"/>
        <end position="87"/>
    </location>
</feature>
<dbReference type="Gene3D" id="3.30.450.20">
    <property type="entry name" value="PAS domain"/>
    <property type="match status" value="1"/>
</dbReference>
<dbReference type="AlphaFoldDB" id="I7ZDK5"/>
<evidence type="ECO:0000256" key="11">
    <source>
        <dbReference type="ARBA" id="ARBA00023136"/>
    </source>
</evidence>
<feature type="modified residue" description="4-aspartylphosphate" evidence="13">
    <location>
        <position position="1095"/>
    </location>
</feature>
<evidence type="ECO:0000259" key="17">
    <source>
        <dbReference type="PROSITE" id="PS50110"/>
    </source>
</evidence>
<feature type="transmembrane region" description="Helical" evidence="15">
    <location>
        <begin position="116"/>
        <end position="139"/>
    </location>
</feature>
<evidence type="ECO:0000313" key="20">
    <source>
        <dbReference type="Proteomes" id="UP000003704"/>
    </source>
</evidence>
<sequence length="1165" mass="127112">MLPSWLLFLTSATYVALLFGIAFYGDRRARRLGKPVRKHWVYALGLGVYCTSWTFYGAAGRAATSGWDFLPIYLGPALLFVFGYTMLRRIVAISKRHNITSIADFIGARYGRHQKLAMLVTLIAVFGVLPYIALQIKAVAFSFDVLVGPAPAGRADGNALLISFLLALFAILFGTRHVLSTENHHGMMLAIAFESICKLLAFIAVGLYACYGLFDGIGDAYAQALALPQVSESLQQADWQLGFATQTLLAGAAALCLPRQFHVTVVENAGTADLRTARWMFPLYLGLISVLVMPIMAAGVHYLPSPTPTDAYVLALPLSQGHPWLALIAYLGGFSAGTSMVIVSSVALSTMICNEVAMPLLLSWQRLGLAGRTDLSRIVKTIRRATIVALLMLAYLYYRLFTGPGSLASIGLLSFSAVLHFLPALVAGLYWRRSTYEGAIAGLVAGFASWCYVLLLPTVMQGSPLGIALLGEGPLGIGWLRPVAMFGLDGLDLITHGTLVSLALHLLVFVVVSLASTPGLRDRLSTSRFLEDENQQPDLPIVPPRSNATVGDLQTLLERFFGAERARGYIAEYGARSGRVLQLDARIEPAQARYVEHLLASAVGSSSARLVLASTLRGRDMQIEDVVRLLDETSHVIQFNRELMRATLEHLAQGVSVVDADLRLVAWNQRYLDLFEYPPELITVGRPIEEVMRHNAERGLLSGGEATHEAIARRLDHMRRGNDYMHQRELPNGMVIEIRGNPMPGGGFVTSYSDVSDYKRNEDALREINETLESRVAERTAELTALNAQLAAAKRAAEQADEAKTRFLASASHDLVQPLNAARLFTSAIDRAALAEPQSALVKQAEDSLSAAETLLSGLLDMSRLDARSQAPRREHFVVADVLDPLAAEFRALAAKSGLRFRYRRSSAVIESDPRFLRRIVQNLLSNALRYTVSGRLLLGCRRIGNGHLRIEVWDTGPGIAAEQQQVIFEEFRRLQAQDARGERGMGLGLAIVDRIARMLDHPIGLRSWPGRGSVFALTVPLGTRSRLRSAPVRPAPSGHALAGRLILCIDNEPAVLAGLVALLQSWGCDVIASTDEAGARDVGADRVPELMLVDYHLDADVSGVAVAERLRQAWRRSVPGIVLTADHTQQARKDAQEHGFALLPKPVKPAALRALMSRLVSQEP</sequence>
<keyword evidence="7 15" id="KW-0812">Transmembrane</keyword>
<evidence type="ECO:0000256" key="8">
    <source>
        <dbReference type="ARBA" id="ARBA00022777"/>
    </source>
</evidence>
<dbReference type="SUPFAM" id="SSF55785">
    <property type="entry name" value="PYP-like sensor domain (PAS domain)"/>
    <property type="match status" value="1"/>
</dbReference>
<dbReference type="Proteomes" id="UP000003704">
    <property type="component" value="Unassembled WGS sequence"/>
</dbReference>
<dbReference type="SMART" id="SM00448">
    <property type="entry name" value="REC"/>
    <property type="match status" value="1"/>
</dbReference>
<dbReference type="GO" id="GO:0000155">
    <property type="term" value="F:phosphorelay sensor kinase activity"/>
    <property type="evidence" value="ECO:0007669"/>
    <property type="project" value="InterPro"/>
</dbReference>